<dbReference type="NCBIfam" id="NF040740">
    <property type="entry name" value="ornith_Ord"/>
    <property type="match status" value="1"/>
</dbReference>
<dbReference type="EMBL" id="CP051151">
    <property type="protein sequence ID" value="QLY39331.1"/>
    <property type="molecule type" value="Genomic_DNA"/>
</dbReference>
<dbReference type="CDD" id="cd24146">
    <property type="entry name" value="nat-AmDH_N_like"/>
    <property type="match status" value="1"/>
</dbReference>
<evidence type="ECO:0000259" key="2">
    <source>
        <dbReference type="Pfam" id="PF19328"/>
    </source>
</evidence>
<gene>
    <name evidence="3" type="ORF">HF295_00050</name>
</gene>
<evidence type="ECO:0000259" key="1">
    <source>
        <dbReference type="Pfam" id="PF01408"/>
    </source>
</evidence>
<organism evidence="3 4">
    <name type="scientific">Hujiaoplasma nucleasis</name>
    <dbReference type="NCBI Taxonomy" id="2725268"/>
    <lineage>
        <taxon>Bacteria</taxon>
        <taxon>Bacillati</taxon>
        <taxon>Mycoplasmatota</taxon>
        <taxon>Mollicutes</taxon>
        <taxon>Candidatus Izemoplasmatales</taxon>
        <taxon>Hujiaoplasmataceae</taxon>
        <taxon>Hujiaoplasma</taxon>
    </lineage>
</organism>
<accession>A0A7L6N170</accession>
<dbReference type="KEGG" id="tbk:HF295_00050"/>
<dbReference type="InterPro" id="IPR000683">
    <property type="entry name" value="Gfo/Idh/MocA-like_OxRdtase_N"/>
</dbReference>
<dbReference type="Gene3D" id="3.40.50.720">
    <property type="entry name" value="NAD(P)-binding Rossmann-like Domain"/>
    <property type="match status" value="1"/>
</dbReference>
<feature type="domain" description="2,4-diaminopentanoate dehydrogenase C-terminal" evidence="2">
    <location>
        <begin position="146"/>
        <end position="348"/>
    </location>
</feature>
<sequence>MKKEKVKIVIWGFGAMGSGMAKMILKKQGFDIVGICDLYDKIVGKSMFEVLNLENNQDHDVIISNDIDDILTNQKPDLVLLATDSFTKGAYPKIKKIIEHGVNVISTAEEMSYPLANQPELAKEMDELAKKNKVTVLGTGVNPGMMMDLLAVCMSGVMEEVDDMEISRINSLSPFGKTVMEEQGVGLSVEEFNDKLNKGQMAGHVGFKESVYMIAHALGLEIDHFEQSMKAIVTDINRKSPYGFAKKGDVCGVEMSAKAILNNGKVIHMYHPQQIEPEMVGVSTGDYIKIKGKPAINLANSPEVEGGIGTISICVNMIPQVLNAHPGLKTMIDLPVPRAIMGDVRKLIIKE</sequence>
<dbReference type="SUPFAM" id="SSF51735">
    <property type="entry name" value="NAD(P)-binding Rossmann-fold domains"/>
    <property type="match status" value="1"/>
</dbReference>
<dbReference type="AlphaFoldDB" id="A0A7L6N170"/>
<dbReference type="Pfam" id="PF01408">
    <property type="entry name" value="GFO_IDH_MocA"/>
    <property type="match status" value="1"/>
</dbReference>
<proteinExistence type="predicted"/>
<reference evidence="3 4" key="1">
    <citation type="submission" date="2020-04" db="EMBL/GenBank/DDBJ databases">
        <authorList>
            <person name="Zheng R.K."/>
            <person name="Sun C.M."/>
        </authorList>
    </citation>
    <scope>NUCLEOTIDE SEQUENCE [LARGE SCALE GENOMIC DNA]</scope>
    <source>
        <strain evidence="4">zrk29</strain>
    </source>
</reference>
<protein>
    <submittedName>
        <fullName evidence="3">Gfo/Idh/MocA family oxidoreductase</fullName>
    </submittedName>
</protein>
<dbReference type="Proteomes" id="UP000512167">
    <property type="component" value="Chromosome"/>
</dbReference>
<dbReference type="RefSeq" id="WP_312031797.1">
    <property type="nucleotide sequence ID" value="NZ_CP051151.1"/>
</dbReference>
<keyword evidence="4" id="KW-1185">Reference proteome</keyword>
<dbReference type="InterPro" id="IPR045760">
    <property type="entry name" value="DAP_DH_C"/>
</dbReference>
<name>A0A7L6N170_9MOLU</name>
<dbReference type="InterPro" id="IPR036291">
    <property type="entry name" value="NAD(P)-bd_dom_sf"/>
</dbReference>
<evidence type="ECO:0000313" key="4">
    <source>
        <dbReference type="Proteomes" id="UP000512167"/>
    </source>
</evidence>
<feature type="domain" description="Gfo/Idh/MocA-like oxidoreductase N-terminal" evidence="1">
    <location>
        <begin position="7"/>
        <end position="136"/>
    </location>
</feature>
<evidence type="ECO:0000313" key="3">
    <source>
        <dbReference type="EMBL" id="QLY39331.1"/>
    </source>
</evidence>
<dbReference type="GO" id="GO:0000166">
    <property type="term" value="F:nucleotide binding"/>
    <property type="evidence" value="ECO:0007669"/>
    <property type="project" value="InterPro"/>
</dbReference>
<dbReference type="Pfam" id="PF19328">
    <property type="entry name" value="DAP_DH_C"/>
    <property type="match status" value="1"/>
</dbReference>